<evidence type="ECO:0000313" key="3">
    <source>
        <dbReference type="Proteomes" id="UP000247498"/>
    </source>
</evidence>
<accession>A0A2V0PGK3</accession>
<feature type="compositionally biased region" description="Low complexity" evidence="1">
    <location>
        <begin position="257"/>
        <end position="279"/>
    </location>
</feature>
<name>A0A2V0PGK3_9CHLO</name>
<sequence length="668" mass="70067">MATREVFREFEYLLEKSQKSFNKLRDLPPYGNSRWEHHFHKAFHVYSKLWKFQQDHREALTARGMERWEIGDIASKIGQLYYNYYLRTSETRFLHEAYTFYQAINSRGYFAASGGDAGLAIKQLRYFARFIIICLLLGRRELVWQLLQEFQALITAYTLKHAPPDAAEWRAVIGEVTSFLRADVGMPLPRSPGAPLPFRASLRCPHGAPEVRLAPHKPLLLHAVMASYYPGQVKIAELPLDSFRMLQALEWEDAYSGGTAAPSAEPATPALRGAEANGGARRGPLGGGVGGGGGGGGSVVGTGGERQRGGGRAAGGEDGALPGVGAGSVAGSSGSAAASPFENPSKHLVYRPTSLQLLSILTTTVEVLPRDGILLLHVAAAGGRGELRGGGADAAAGGGAGGTASHPAAQGGEIAPHEADSPRPDSASDVSGLSLGALTVSHVAGEGGLNLGPAKAQDSADATLMPEDLLHLTRRTLFLVLDADNAANFAPISGRELSRTAFCLMSPAARPRELGEASTSGALLTMFLSAPLSGFCAAAGAADPTPAQLSELQAALGAVMGEWGALLLRTFGAAMPRSPWAAVFRDALLRRLVLRYVLCRASLALHATVGARPEHLPSCFPELPREVDPAAPEIAAGVQRLAACVGAGRVFAHAPAAAAAGRAGPSAR</sequence>
<gene>
    <name evidence="2" type="ORF">Rsub_10554</name>
</gene>
<dbReference type="InterPro" id="IPR022709">
    <property type="entry name" value="SCAI"/>
</dbReference>
<dbReference type="Pfam" id="PF12070">
    <property type="entry name" value="SCAI"/>
    <property type="match status" value="1"/>
</dbReference>
<feature type="compositionally biased region" description="Gly residues" evidence="1">
    <location>
        <begin position="390"/>
        <end position="402"/>
    </location>
</feature>
<dbReference type="OrthoDB" id="525027at2759"/>
<feature type="region of interest" description="Disordered" evidence="1">
    <location>
        <begin position="390"/>
        <end position="431"/>
    </location>
</feature>
<feature type="region of interest" description="Disordered" evidence="1">
    <location>
        <begin position="257"/>
        <end position="341"/>
    </location>
</feature>
<dbReference type="InParanoid" id="A0A2V0PGK3"/>
<dbReference type="GO" id="GO:0006351">
    <property type="term" value="P:DNA-templated transcription"/>
    <property type="evidence" value="ECO:0007669"/>
    <property type="project" value="InterPro"/>
</dbReference>
<protein>
    <recommendedName>
        <fullName evidence="4">Protein SCAI</fullName>
    </recommendedName>
</protein>
<dbReference type="Proteomes" id="UP000247498">
    <property type="component" value="Unassembled WGS sequence"/>
</dbReference>
<dbReference type="GO" id="GO:0003714">
    <property type="term" value="F:transcription corepressor activity"/>
    <property type="evidence" value="ECO:0007669"/>
    <property type="project" value="InterPro"/>
</dbReference>
<evidence type="ECO:0000313" key="2">
    <source>
        <dbReference type="EMBL" id="GBF98142.1"/>
    </source>
</evidence>
<proteinExistence type="predicted"/>
<dbReference type="EMBL" id="BDRX01000117">
    <property type="protein sequence ID" value="GBF98142.1"/>
    <property type="molecule type" value="Genomic_DNA"/>
</dbReference>
<organism evidence="2 3">
    <name type="scientific">Raphidocelis subcapitata</name>
    <dbReference type="NCBI Taxonomy" id="307507"/>
    <lineage>
        <taxon>Eukaryota</taxon>
        <taxon>Viridiplantae</taxon>
        <taxon>Chlorophyta</taxon>
        <taxon>core chlorophytes</taxon>
        <taxon>Chlorophyceae</taxon>
        <taxon>CS clade</taxon>
        <taxon>Sphaeropleales</taxon>
        <taxon>Selenastraceae</taxon>
        <taxon>Raphidocelis</taxon>
    </lineage>
</organism>
<feature type="compositionally biased region" description="Low complexity" evidence="1">
    <location>
        <begin position="329"/>
        <end position="339"/>
    </location>
</feature>
<feature type="compositionally biased region" description="Gly residues" evidence="1">
    <location>
        <begin position="280"/>
        <end position="328"/>
    </location>
</feature>
<evidence type="ECO:0000256" key="1">
    <source>
        <dbReference type="SAM" id="MobiDB-lite"/>
    </source>
</evidence>
<reference evidence="2 3" key="1">
    <citation type="journal article" date="2018" name="Sci. Rep.">
        <title>Raphidocelis subcapitata (=Pseudokirchneriella subcapitata) provides an insight into genome evolution and environmental adaptations in the Sphaeropleales.</title>
        <authorList>
            <person name="Suzuki S."/>
            <person name="Yamaguchi H."/>
            <person name="Nakajima N."/>
            <person name="Kawachi M."/>
        </authorList>
    </citation>
    <scope>NUCLEOTIDE SEQUENCE [LARGE SCALE GENOMIC DNA]</scope>
    <source>
        <strain evidence="2 3">NIES-35</strain>
    </source>
</reference>
<dbReference type="AlphaFoldDB" id="A0A2V0PGK3"/>
<dbReference type="FunCoup" id="A0A2V0PGK3">
    <property type="interactions" value="1496"/>
</dbReference>
<evidence type="ECO:0008006" key="4">
    <source>
        <dbReference type="Google" id="ProtNLM"/>
    </source>
</evidence>
<comment type="caution">
    <text evidence="2">The sequence shown here is derived from an EMBL/GenBank/DDBJ whole genome shotgun (WGS) entry which is preliminary data.</text>
</comment>
<dbReference type="PANTHER" id="PTHR21243">
    <property type="entry name" value="PROTEIN SCAI"/>
    <property type="match status" value="1"/>
</dbReference>
<keyword evidence="3" id="KW-1185">Reference proteome</keyword>